<evidence type="ECO:0000256" key="7">
    <source>
        <dbReference type="ARBA" id="ARBA00022777"/>
    </source>
</evidence>
<evidence type="ECO:0000259" key="13">
    <source>
        <dbReference type="Pfam" id="PF01288"/>
    </source>
</evidence>
<dbReference type="NCBIfam" id="TIGR01498">
    <property type="entry name" value="folK"/>
    <property type="match status" value="1"/>
</dbReference>
<keyword evidence="6" id="KW-0547">Nucleotide-binding</keyword>
<dbReference type="GO" id="GO:0046656">
    <property type="term" value="P:folic acid biosynthetic process"/>
    <property type="evidence" value="ECO:0007669"/>
    <property type="project" value="UniProtKB-KW"/>
</dbReference>
<comment type="function">
    <text evidence="10">Catalyzes the transfer of pyrophosphate from adenosine triphosphate (ATP) to 6-hydroxymethyl-7,8-dihydropterin, an enzymatic step in folate biosynthesis pathway.</text>
</comment>
<dbReference type="GO" id="GO:0016301">
    <property type="term" value="F:kinase activity"/>
    <property type="evidence" value="ECO:0007669"/>
    <property type="project" value="UniProtKB-KW"/>
</dbReference>
<dbReference type="EC" id="2.7.6.3" evidence="3"/>
<evidence type="ECO:0000256" key="5">
    <source>
        <dbReference type="ARBA" id="ARBA00022679"/>
    </source>
</evidence>
<dbReference type="CDD" id="cd00483">
    <property type="entry name" value="HPPK"/>
    <property type="match status" value="1"/>
</dbReference>
<keyword evidence="15" id="KW-1185">Reference proteome</keyword>
<evidence type="ECO:0000256" key="11">
    <source>
        <dbReference type="ARBA" id="ARBA00029766"/>
    </source>
</evidence>
<keyword evidence="9" id="KW-0289">Folate biosynthesis</keyword>
<keyword evidence="7 14" id="KW-0418">Kinase</keyword>
<dbReference type="GO" id="GO:0046654">
    <property type="term" value="P:tetrahydrofolate biosynthetic process"/>
    <property type="evidence" value="ECO:0007669"/>
    <property type="project" value="UniProtKB-UniPathway"/>
</dbReference>
<dbReference type="GO" id="GO:0003848">
    <property type="term" value="F:2-amino-4-hydroxy-6-hydroxymethyldihydropteridine diphosphokinase activity"/>
    <property type="evidence" value="ECO:0007669"/>
    <property type="project" value="UniProtKB-EC"/>
</dbReference>
<evidence type="ECO:0000256" key="2">
    <source>
        <dbReference type="ARBA" id="ARBA00005810"/>
    </source>
</evidence>
<evidence type="ECO:0000256" key="12">
    <source>
        <dbReference type="ARBA" id="ARBA00033413"/>
    </source>
</evidence>
<dbReference type="Gene3D" id="3.30.70.560">
    <property type="entry name" value="7,8-Dihydro-6-hydroxymethylpterin-pyrophosphokinase HPPK"/>
    <property type="match status" value="1"/>
</dbReference>
<evidence type="ECO:0000256" key="6">
    <source>
        <dbReference type="ARBA" id="ARBA00022741"/>
    </source>
</evidence>
<dbReference type="PANTHER" id="PTHR43071:SF1">
    <property type="entry name" value="2-AMINO-4-HYDROXY-6-HYDROXYMETHYLDIHYDROPTERIDINE PYROPHOSPHOKINASE"/>
    <property type="match status" value="1"/>
</dbReference>
<dbReference type="InterPro" id="IPR035907">
    <property type="entry name" value="Hppk_sf"/>
</dbReference>
<comment type="pathway">
    <text evidence="1">Cofactor biosynthesis; tetrahydrofolate biosynthesis; 2-amino-4-hydroxy-6-hydroxymethyl-7,8-dihydropteridine diphosphate from 7,8-dihydroneopterin triphosphate: step 4/4.</text>
</comment>
<evidence type="ECO:0000256" key="4">
    <source>
        <dbReference type="ARBA" id="ARBA00016218"/>
    </source>
</evidence>
<comment type="similarity">
    <text evidence="2">Belongs to the HPPK family.</text>
</comment>
<dbReference type="InterPro" id="IPR000550">
    <property type="entry name" value="Hppk"/>
</dbReference>
<dbReference type="Proteomes" id="UP000319014">
    <property type="component" value="Unassembled WGS sequence"/>
</dbReference>
<dbReference type="PANTHER" id="PTHR43071">
    <property type="entry name" value="2-AMINO-4-HYDROXY-6-HYDROXYMETHYLDIHYDROPTERIDINE PYROPHOSPHOKINASE"/>
    <property type="match status" value="1"/>
</dbReference>
<dbReference type="GO" id="GO:0005524">
    <property type="term" value="F:ATP binding"/>
    <property type="evidence" value="ECO:0007669"/>
    <property type="project" value="UniProtKB-KW"/>
</dbReference>
<sequence>MVAAGGNLPSSAGSPSETLRTAIARIAQYSNITVTCISRFWRTPAYPAESGPEFVNAAFALRTSLSAYDLINLLHDVETELGRERHGRWQARGIDLDLIAYGDSVLPDAATQDHWRNLAAERQAQIAPETLILPHPRMQDRGFVLVPLAEVAPNWLHPRLGRTVTQMLADLPPSARAGIKPVTT</sequence>
<proteinExistence type="inferred from homology"/>
<evidence type="ECO:0000256" key="1">
    <source>
        <dbReference type="ARBA" id="ARBA00005051"/>
    </source>
</evidence>
<protein>
    <recommendedName>
        <fullName evidence="4">2-amino-4-hydroxy-6-hydroxymethyldihydropteridine pyrophosphokinase</fullName>
        <ecNumber evidence="3">2.7.6.3</ecNumber>
    </recommendedName>
    <alternativeName>
        <fullName evidence="11">6-hydroxymethyl-7,8-dihydropterin pyrophosphokinase</fullName>
    </alternativeName>
    <alternativeName>
        <fullName evidence="12">7,8-dihydro-6-hydroxymethylpterin-pyrophosphokinase</fullName>
    </alternativeName>
</protein>
<organism evidence="14 15">
    <name type="scientific">Paracoccus laeviglucosivorans</name>
    <dbReference type="NCBI Taxonomy" id="1197861"/>
    <lineage>
        <taxon>Bacteria</taxon>
        <taxon>Pseudomonadati</taxon>
        <taxon>Pseudomonadota</taxon>
        <taxon>Alphaproteobacteria</taxon>
        <taxon>Rhodobacterales</taxon>
        <taxon>Paracoccaceae</taxon>
        <taxon>Paracoccus</taxon>
    </lineage>
</organism>
<evidence type="ECO:0000256" key="10">
    <source>
        <dbReference type="ARBA" id="ARBA00029409"/>
    </source>
</evidence>
<evidence type="ECO:0000256" key="9">
    <source>
        <dbReference type="ARBA" id="ARBA00022909"/>
    </source>
</evidence>
<reference evidence="14 15" key="1">
    <citation type="submission" date="2017-05" db="EMBL/GenBank/DDBJ databases">
        <authorList>
            <person name="Varghese N."/>
            <person name="Submissions S."/>
        </authorList>
    </citation>
    <scope>NUCLEOTIDE SEQUENCE [LARGE SCALE GENOMIC DNA]</scope>
    <source>
        <strain evidence="14 15">DSM 100094</strain>
    </source>
</reference>
<evidence type="ECO:0000313" key="14">
    <source>
        <dbReference type="EMBL" id="SMO51876.1"/>
    </source>
</evidence>
<accession>A0A521BXI2</accession>
<dbReference type="Pfam" id="PF01288">
    <property type="entry name" value="HPPK"/>
    <property type="match status" value="1"/>
</dbReference>
<keyword evidence="5" id="KW-0808">Transferase</keyword>
<dbReference type="AlphaFoldDB" id="A0A521BXI2"/>
<dbReference type="SUPFAM" id="SSF55083">
    <property type="entry name" value="6-hydroxymethyl-7,8-dihydropterin pyrophosphokinase, HPPK"/>
    <property type="match status" value="1"/>
</dbReference>
<name>A0A521BXI2_9RHOB</name>
<feature type="domain" description="7,8-dihydro-6-hydroxymethylpterin-pyrophosphokinase" evidence="13">
    <location>
        <begin position="2"/>
        <end position="153"/>
    </location>
</feature>
<gene>
    <name evidence="14" type="ORF">SAMN06265221_103216</name>
</gene>
<dbReference type="UniPathway" id="UPA00077">
    <property type="reaction ID" value="UER00155"/>
</dbReference>
<keyword evidence="8" id="KW-0067">ATP-binding</keyword>
<evidence type="ECO:0000313" key="15">
    <source>
        <dbReference type="Proteomes" id="UP000319014"/>
    </source>
</evidence>
<dbReference type="EMBL" id="FXTK01000003">
    <property type="protein sequence ID" value="SMO51876.1"/>
    <property type="molecule type" value="Genomic_DNA"/>
</dbReference>
<evidence type="ECO:0000256" key="3">
    <source>
        <dbReference type="ARBA" id="ARBA00013253"/>
    </source>
</evidence>
<evidence type="ECO:0000256" key="8">
    <source>
        <dbReference type="ARBA" id="ARBA00022840"/>
    </source>
</evidence>